<comment type="caution">
    <text evidence="10">The sequence shown here is derived from an EMBL/GenBank/DDBJ whole genome shotgun (WGS) entry which is preliminary data.</text>
</comment>
<evidence type="ECO:0000256" key="9">
    <source>
        <dbReference type="ARBA" id="ARBA00023180"/>
    </source>
</evidence>
<evidence type="ECO:0000313" key="10">
    <source>
        <dbReference type="EMBL" id="TVU16391.1"/>
    </source>
</evidence>
<dbReference type="GO" id="GO:0046872">
    <property type="term" value="F:metal ion binding"/>
    <property type="evidence" value="ECO:0007669"/>
    <property type="project" value="UniProtKB-KW"/>
</dbReference>
<proteinExistence type="inferred from homology"/>
<keyword evidence="6" id="KW-0255">Endonuclease</keyword>
<reference evidence="10 11" key="1">
    <citation type="journal article" date="2019" name="Sci. Rep.">
        <title>A high-quality genome of Eragrostis curvula grass provides insights into Poaceae evolution and supports new strategies to enhance forage quality.</title>
        <authorList>
            <person name="Carballo J."/>
            <person name="Santos B.A.C.M."/>
            <person name="Zappacosta D."/>
            <person name="Garbus I."/>
            <person name="Selva J.P."/>
            <person name="Gallo C.A."/>
            <person name="Diaz A."/>
            <person name="Albertini E."/>
            <person name="Caccamo M."/>
            <person name="Echenique V."/>
        </authorList>
    </citation>
    <scope>NUCLEOTIDE SEQUENCE [LARGE SCALE GENOMIC DNA]</scope>
    <source>
        <strain evidence="11">cv. Victoria</strain>
        <tissue evidence="10">Leaf</tissue>
    </source>
</reference>
<protein>
    <recommendedName>
        <fullName evidence="3">Aspergillus nuclease S1</fullName>
        <ecNumber evidence="3">3.1.30.1</ecNumber>
    </recommendedName>
</protein>
<evidence type="ECO:0000256" key="4">
    <source>
        <dbReference type="ARBA" id="ARBA00022722"/>
    </source>
</evidence>
<evidence type="ECO:0000313" key="11">
    <source>
        <dbReference type="Proteomes" id="UP000324897"/>
    </source>
</evidence>
<dbReference type="GO" id="GO:0000014">
    <property type="term" value="F:single-stranded DNA endodeoxyribonuclease activity"/>
    <property type="evidence" value="ECO:0007669"/>
    <property type="project" value="UniProtKB-ARBA"/>
</dbReference>
<dbReference type="InterPro" id="IPR003154">
    <property type="entry name" value="S1/P1nuclease"/>
</dbReference>
<keyword evidence="9" id="KW-0325">Glycoprotein</keyword>
<sequence length="240" mass="26283">MHLGAAAQTSSRAGAVDSARLEEVAPAARMEEAEAAATLEEAAATLEAASPGPRLGARWRHRLPPCEGHRKKRKFIFSLRSKFDLKKTIQGMAISFEATGGISSINNYTAALLDPSSPYDPTVSLMFLAHFVGDIHQPLHCGRTTDYGGNTIRVNWYTTPSNLHRVWDDKVIQTALKDFYNDELSTMLKAIKMNITNGWSNEEKQWEACHSPKATCAAKYADESAALACDAYKVLSKAPP</sequence>
<evidence type="ECO:0000256" key="3">
    <source>
        <dbReference type="ARBA" id="ARBA00012562"/>
    </source>
</evidence>
<keyword evidence="8" id="KW-1015">Disulfide bond</keyword>
<keyword evidence="4" id="KW-0540">Nuclease</keyword>
<keyword evidence="11" id="KW-1185">Reference proteome</keyword>
<dbReference type="GO" id="GO:0006308">
    <property type="term" value="P:DNA catabolic process"/>
    <property type="evidence" value="ECO:0007669"/>
    <property type="project" value="InterPro"/>
</dbReference>
<dbReference type="Gene3D" id="1.10.575.10">
    <property type="entry name" value="P1 Nuclease"/>
    <property type="match status" value="1"/>
</dbReference>
<name>A0A5J9U091_9POAL</name>
<dbReference type="EC" id="3.1.30.1" evidence="3"/>
<dbReference type="Proteomes" id="UP000324897">
    <property type="component" value="Unassembled WGS sequence"/>
</dbReference>
<comment type="catalytic activity">
    <reaction evidence="1">
        <text>Endonucleolytic cleavage to 5'-phosphomononucleotide and 5'-phosphooligonucleotide end-products.</text>
        <dbReference type="EC" id="3.1.30.1"/>
    </reaction>
</comment>
<dbReference type="SUPFAM" id="SSF48537">
    <property type="entry name" value="Phospholipase C/P1 nuclease"/>
    <property type="match status" value="1"/>
</dbReference>
<dbReference type="EMBL" id="RWGY01000031">
    <property type="protein sequence ID" value="TVU16391.1"/>
    <property type="molecule type" value="Genomic_DNA"/>
</dbReference>
<dbReference type="GO" id="GO:0003676">
    <property type="term" value="F:nucleic acid binding"/>
    <property type="evidence" value="ECO:0007669"/>
    <property type="project" value="InterPro"/>
</dbReference>
<keyword evidence="7" id="KW-0378">Hydrolase</keyword>
<dbReference type="AlphaFoldDB" id="A0A5J9U091"/>
<evidence type="ECO:0000256" key="1">
    <source>
        <dbReference type="ARBA" id="ARBA00000245"/>
    </source>
</evidence>
<dbReference type="PANTHER" id="PTHR33146">
    <property type="entry name" value="ENDONUCLEASE 4"/>
    <property type="match status" value="1"/>
</dbReference>
<dbReference type="Pfam" id="PF02265">
    <property type="entry name" value="S1-P1_nuclease"/>
    <property type="match status" value="1"/>
</dbReference>
<evidence type="ECO:0000256" key="7">
    <source>
        <dbReference type="ARBA" id="ARBA00022801"/>
    </source>
</evidence>
<dbReference type="CDD" id="cd11010">
    <property type="entry name" value="S1-P1_nuclease"/>
    <property type="match status" value="1"/>
</dbReference>
<accession>A0A5J9U091</accession>
<evidence type="ECO:0000256" key="8">
    <source>
        <dbReference type="ARBA" id="ARBA00023157"/>
    </source>
</evidence>
<gene>
    <name evidence="10" type="ORF">EJB05_39950</name>
</gene>
<dbReference type="InterPro" id="IPR008947">
    <property type="entry name" value="PLipase_C/P1_nuclease_dom_sf"/>
</dbReference>
<organism evidence="10 11">
    <name type="scientific">Eragrostis curvula</name>
    <name type="common">weeping love grass</name>
    <dbReference type="NCBI Taxonomy" id="38414"/>
    <lineage>
        <taxon>Eukaryota</taxon>
        <taxon>Viridiplantae</taxon>
        <taxon>Streptophyta</taxon>
        <taxon>Embryophyta</taxon>
        <taxon>Tracheophyta</taxon>
        <taxon>Spermatophyta</taxon>
        <taxon>Magnoliopsida</taxon>
        <taxon>Liliopsida</taxon>
        <taxon>Poales</taxon>
        <taxon>Poaceae</taxon>
        <taxon>PACMAD clade</taxon>
        <taxon>Chloridoideae</taxon>
        <taxon>Eragrostideae</taxon>
        <taxon>Eragrostidinae</taxon>
        <taxon>Eragrostis</taxon>
    </lineage>
</organism>
<evidence type="ECO:0000256" key="6">
    <source>
        <dbReference type="ARBA" id="ARBA00022759"/>
    </source>
</evidence>
<dbReference type="OrthoDB" id="441446at2759"/>
<dbReference type="GO" id="GO:0004521">
    <property type="term" value="F:RNA endonuclease activity"/>
    <property type="evidence" value="ECO:0007669"/>
    <property type="project" value="UniProtKB-ARBA"/>
</dbReference>
<keyword evidence="5" id="KW-0479">Metal-binding</keyword>
<evidence type="ECO:0000256" key="5">
    <source>
        <dbReference type="ARBA" id="ARBA00022723"/>
    </source>
</evidence>
<evidence type="ECO:0000256" key="2">
    <source>
        <dbReference type="ARBA" id="ARBA00009547"/>
    </source>
</evidence>
<comment type="similarity">
    <text evidence="2">Belongs to the nuclease type I family.</text>
</comment>
<dbReference type="PANTHER" id="PTHR33146:SF30">
    <property type="entry name" value="ASPERGILLUS NUCLEASE S1"/>
    <property type="match status" value="1"/>
</dbReference>
<dbReference type="Gramene" id="TVU16391">
    <property type="protein sequence ID" value="TVU16391"/>
    <property type="gene ID" value="EJB05_39950"/>
</dbReference>
<feature type="non-terminal residue" evidence="10">
    <location>
        <position position="1"/>
    </location>
</feature>